<organism evidence="1 2">
    <name type="scientific">Aliarcobacter butzleri L348</name>
    <dbReference type="NCBI Taxonomy" id="1447256"/>
    <lineage>
        <taxon>Bacteria</taxon>
        <taxon>Pseudomonadati</taxon>
        <taxon>Campylobacterota</taxon>
        <taxon>Epsilonproteobacteria</taxon>
        <taxon>Campylobacterales</taxon>
        <taxon>Arcobacteraceae</taxon>
        <taxon>Aliarcobacter</taxon>
    </lineage>
</organism>
<dbReference type="AlphaFoldDB" id="A0A0G9JX43"/>
<sequence length="95" mass="11321">MHNNDRLMRLEEVLCEIGLKKTPFYSMIKEFEEAYQIEQNQEIKEEIFCIYTLIKQKKIGRTSLWSANQVQQFISLIKNGEVGRITNYIRYKNAA</sequence>
<dbReference type="PATRIC" id="fig|1447256.3.peg.1515"/>
<accession>A0A0G9JX43</accession>
<dbReference type="Proteomes" id="UP000035514">
    <property type="component" value="Unassembled WGS sequence"/>
</dbReference>
<gene>
    <name evidence="1" type="ORF">AA20_07780</name>
</gene>
<proteinExistence type="predicted"/>
<dbReference type="EMBL" id="JAIQ01000111">
    <property type="protein sequence ID" value="KLD98858.1"/>
    <property type="molecule type" value="Genomic_DNA"/>
</dbReference>
<dbReference type="RefSeq" id="WP_046996871.1">
    <property type="nucleotide sequence ID" value="NZ_JAIQ01000111.1"/>
</dbReference>
<reference evidence="1 2" key="1">
    <citation type="submission" date="2014-01" db="EMBL/GenBank/DDBJ databases">
        <title>Development of a Comparative Genomic Fingerprinting Assay for High Resolution Genotyping of Arcobacter butzleri.</title>
        <authorList>
            <person name="Webb A.L."/>
            <person name="Inglis G.D."/>
            <person name="Kruczkiewicz P."/>
            <person name="Selinger L.B."/>
            <person name="Taboada E.N."/>
        </authorList>
    </citation>
    <scope>NUCLEOTIDE SEQUENCE [LARGE SCALE GENOMIC DNA]</scope>
    <source>
        <strain evidence="1 2">L348</strain>
    </source>
</reference>
<name>A0A0G9JX43_9BACT</name>
<evidence type="ECO:0000313" key="1">
    <source>
        <dbReference type="EMBL" id="KLD98858.1"/>
    </source>
</evidence>
<comment type="caution">
    <text evidence="1">The sequence shown here is derived from an EMBL/GenBank/DDBJ whole genome shotgun (WGS) entry which is preliminary data.</text>
</comment>
<protein>
    <submittedName>
        <fullName evidence="1">Uncharacterized protein</fullName>
    </submittedName>
</protein>
<evidence type="ECO:0000313" key="2">
    <source>
        <dbReference type="Proteomes" id="UP000035514"/>
    </source>
</evidence>